<evidence type="ECO:0000256" key="1">
    <source>
        <dbReference type="ARBA" id="ARBA00004300"/>
    </source>
</evidence>
<dbReference type="InterPro" id="IPR052299">
    <property type="entry name" value="CEP76"/>
</dbReference>
<comment type="caution">
    <text evidence="7">The sequence shown here is derived from an EMBL/GenBank/DDBJ whole genome shotgun (WGS) entry which is preliminary data.</text>
</comment>
<dbReference type="PANTHER" id="PTHR46436">
    <property type="entry name" value="CENTROSOMAL PROTEIN OF 76 KDA"/>
    <property type="match status" value="1"/>
</dbReference>
<dbReference type="InterPro" id="IPR028926">
    <property type="entry name" value="CEP76-C2"/>
</dbReference>
<dbReference type="InterPro" id="IPR056288">
    <property type="entry name" value="CEP76_C"/>
</dbReference>
<dbReference type="InterPro" id="IPR056290">
    <property type="entry name" value="CEPT76/DRC7_peptidase-like_dom"/>
</dbReference>
<sequence>MADYGENGDTNTSTVEDVKVSSIRSAIDAKLHEEGVYQQIRELILHKAATKPTSEKENIAANGETFDGNELEAIDVEEKTEDHLIQEVMQSELVQQVLVAVRGMTKDKSAGETDAQQDLDESEEQPNANPVLYVRLAGGRAFVDQIAVDADLEDHTPVPITSRQIGQVQDFFRVIVSFDGQRLSSQDVRCSVDPPFDEHFRLRVQKKRQRTGRTKRGGLYEVDVVSPWEALCLVDEPLQILLIKVRKRLLQVPSGSTPIWQEVTRDLVATHRLDWRRVLCSTLQLVHLPVQLVNKMKVPVGTLDVRLDLLNFKRTAATAHDVSAFLNKEAMERNTLNHAFYRHAKEWWDEYRSEAKAVEEHFDRENRLSDMRLVRAQQRQRLVKLFAEDDDGRFRMVCKFLTTLRVPRAIRSPSEAARFVSLIPFESSVMVGSGADEAWRSLSTILAVGKGDVHDHAVLLASLLLGCGLVAYVCIGTISTKKRASRLTFAAPTRSQAVISSSGDEEGHVWVMTRGESHTSREELMFWESLTGERFKVDEKPSRHGFVSIDCIFSMTHFYANLQPRGLKMSEISFTFEDETSWKALGHRLIADLPYSQPTTTLSPPNLSAILPQEDEWTTALRRYITSQRRSCGLITKWSDDLSFFLLPALNSYEMERLYGVTQLENELFQQSIKRFVPEGCTFQGVPIRFHNVSLSGAIETLEENEMVQQILSIQGRGAQFGLGVRCFAYPENRFAIWVMLAVSYQSN</sequence>
<accession>A0A8K1C486</accession>
<dbReference type="OrthoDB" id="5527234at2759"/>
<organism evidence="7 8">
    <name type="scientific">Pythium oligandrum</name>
    <name type="common">Mycoparasitic fungus</name>
    <dbReference type="NCBI Taxonomy" id="41045"/>
    <lineage>
        <taxon>Eukaryota</taxon>
        <taxon>Sar</taxon>
        <taxon>Stramenopiles</taxon>
        <taxon>Oomycota</taxon>
        <taxon>Peronosporomycetes</taxon>
        <taxon>Pythiales</taxon>
        <taxon>Pythiaceae</taxon>
        <taxon>Pythium</taxon>
    </lineage>
</organism>
<feature type="domain" description="CEP76/DRC7 peptidase-like" evidence="6">
    <location>
        <begin position="437"/>
        <end position="485"/>
    </location>
</feature>
<evidence type="ECO:0000256" key="2">
    <source>
        <dbReference type="ARBA" id="ARBA00022490"/>
    </source>
</evidence>
<dbReference type="PANTHER" id="PTHR46436:SF1">
    <property type="entry name" value="CENTROSOMAL PROTEIN OF 76 KDA"/>
    <property type="match status" value="1"/>
</dbReference>
<feature type="domain" description="Centrosomal protein of 76 kDa C-terminal" evidence="5">
    <location>
        <begin position="612"/>
        <end position="746"/>
    </location>
</feature>
<gene>
    <name evidence="7" type="ORF">Poli38472_008845</name>
</gene>
<evidence type="ECO:0008006" key="9">
    <source>
        <dbReference type="Google" id="ProtNLM"/>
    </source>
</evidence>
<evidence type="ECO:0000256" key="3">
    <source>
        <dbReference type="SAM" id="MobiDB-lite"/>
    </source>
</evidence>
<evidence type="ECO:0000259" key="5">
    <source>
        <dbReference type="Pfam" id="PF24652"/>
    </source>
</evidence>
<dbReference type="AlphaFoldDB" id="A0A8K1C486"/>
<dbReference type="GO" id="GO:0005813">
    <property type="term" value="C:centrosome"/>
    <property type="evidence" value="ECO:0007669"/>
    <property type="project" value="UniProtKB-SubCell"/>
</dbReference>
<dbReference type="Pfam" id="PF24656">
    <property type="entry name" value="CEPT76_peptidase"/>
    <property type="match status" value="2"/>
</dbReference>
<reference evidence="7" key="1">
    <citation type="submission" date="2019-03" db="EMBL/GenBank/DDBJ databases">
        <title>Long read genome sequence of the mycoparasitic Pythium oligandrum ATCC 38472 isolated from sugarbeet rhizosphere.</title>
        <authorList>
            <person name="Gaulin E."/>
        </authorList>
    </citation>
    <scope>NUCLEOTIDE SEQUENCE</scope>
    <source>
        <strain evidence="7">ATCC 38472_TT</strain>
    </source>
</reference>
<protein>
    <recommendedName>
        <fullName evidence="9">CEP76 C2 domain-containing protein</fullName>
    </recommendedName>
</protein>
<feature type="compositionally biased region" description="Acidic residues" evidence="3">
    <location>
        <begin position="115"/>
        <end position="124"/>
    </location>
</feature>
<evidence type="ECO:0000259" key="4">
    <source>
        <dbReference type="Pfam" id="PF15627"/>
    </source>
</evidence>
<comment type="subcellular location">
    <subcellularLocation>
        <location evidence="1">Cytoplasm</location>
        <location evidence="1">Cytoskeleton</location>
        <location evidence="1">Microtubule organizing center</location>
        <location evidence="1">Centrosome</location>
    </subcellularLocation>
</comment>
<dbReference type="Pfam" id="PF24652">
    <property type="entry name" value="CEP76_C"/>
    <property type="match status" value="1"/>
</dbReference>
<dbReference type="Pfam" id="PF15627">
    <property type="entry name" value="CEP76-C2"/>
    <property type="match status" value="1"/>
</dbReference>
<feature type="region of interest" description="Disordered" evidence="3">
    <location>
        <begin position="108"/>
        <end position="127"/>
    </location>
</feature>
<feature type="domain" description="CEP76/DRC7 peptidase-like" evidence="6">
    <location>
        <begin position="499"/>
        <end position="585"/>
    </location>
</feature>
<keyword evidence="8" id="KW-1185">Reference proteome</keyword>
<evidence type="ECO:0000259" key="6">
    <source>
        <dbReference type="Pfam" id="PF24656"/>
    </source>
</evidence>
<dbReference type="EMBL" id="SPLM01000146">
    <property type="protein sequence ID" value="TMW56197.1"/>
    <property type="molecule type" value="Genomic_DNA"/>
</dbReference>
<feature type="domain" description="CEP76 C2" evidence="4">
    <location>
        <begin position="125"/>
        <end position="313"/>
    </location>
</feature>
<proteinExistence type="predicted"/>
<name>A0A8K1C486_PYTOL</name>
<keyword evidence="2" id="KW-0963">Cytoplasm</keyword>
<evidence type="ECO:0000313" key="7">
    <source>
        <dbReference type="EMBL" id="TMW56197.1"/>
    </source>
</evidence>
<dbReference type="Proteomes" id="UP000794436">
    <property type="component" value="Unassembled WGS sequence"/>
</dbReference>
<evidence type="ECO:0000313" key="8">
    <source>
        <dbReference type="Proteomes" id="UP000794436"/>
    </source>
</evidence>